<keyword evidence="7" id="KW-0472">Membrane</keyword>
<keyword evidence="7" id="KW-1133">Transmembrane helix</keyword>
<dbReference type="CDD" id="cd04590">
    <property type="entry name" value="CBS_pair_CorC_HlyC_assoc"/>
    <property type="match status" value="1"/>
</dbReference>
<name>A0A1I1KQX3_9BACT</name>
<comment type="subcellular location">
    <subcellularLocation>
        <location evidence="1">Cell membrane</location>
        <topology evidence="1">Multi-pass membrane protein</topology>
    </subcellularLocation>
</comment>
<dbReference type="EMBL" id="FOLE01000007">
    <property type="protein sequence ID" value="SFC62672.1"/>
    <property type="molecule type" value="Genomic_DNA"/>
</dbReference>
<dbReference type="PROSITE" id="PS51371">
    <property type="entry name" value="CBS"/>
    <property type="match status" value="1"/>
</dbReference>
<dbReference type="STRING" id="927664.SAMN05421780_107153"/>
<organism evidence="9 10">
    <name type="scientific">Flexibacter flexilis DSM 6793</name>
    <dbReference type="NCBI Taxonomy" id="927664"/>
    <lineage>
        <taxon>Bacteria</taxon>
        <taxon>Pseudomonadati</taxon>
        <taxon>Bacteroidota</taxon>
        <taxon>Cytophagia</taxon>
        <taxon>Cytophagales</taxon>
        <taxon>Flexibacteraceae</taxon>
        <taxon>Flexibacter</taxon>
    </lineage>
</organism>
<evidence type="ECO:0000256" key="1">
    <source>
        <dbReference type="ARBA" id="ARBA00004651"/>
    </source>
</evidence>
<feature type="transmembrane region" description="Helical" evidence="7">
    <location>
        <begin position="84"/>
        <end position="104"/>
    </location>
</feature>
<dbReference type="Pfam" id="PF00571">
    <property type="entry name" value="CBS"/>
    <property type="match status" value="1"/>
</dbReference>
<feature type="domain" description="CBS" evidence="8">
    <location>
        <begin position="268"/>
        <end position="325"/>
    </location>
</feature>
<dbReference type="GO" id="GO:0050660">
    <property type="term" value="F:flavin adenine dinucleotide binding"/>
    <property type="evidence" value="ECO:0007669"/>
    <property type="project" value="InterPro"/>
</dbReference>
<dbReference type="InterPro" id="IPR036318">
    <property type="entry name" value="FAD-bd_PCMH-like_sf"/>
</dbReference>
<dbReference type="PANTHER" id="PTHR22777:SF32">
    <property type="entry name" value="UPF0053 INNER MEMBRANE PROTEIN YFJD"/>
    <property type="match status" value="1"/>
</dbReference>
<keyword evidence="4" id="KW-0677">Repeat</keyword>
<evidence type="ECO:0000256" key="4">
    <source>
        <dbReference type="ARBA" id="ARBA00022737"/>
    </source>
</evidence>
<keyword evidence="5 6" id="KW-0129">CBS domain</keyword>
<dbReference type="SMART" id="SM01091">
    <property type="entry name" value="CorC_HlyC"/>
    <property type="match status" value="1"/>
</dbReference>
<evidence type="ECO:0000256" key="6">
    <source>
        <dbReference type="PROSITE-ProRule" id="PRU00703"/>
    </source>
</evidence>
<dbReference type="InterPro" id="IPR016169">
    <property type="entry name" value="FAD-bd_PCMH_sub2"/>
</dbReference>
<evidence type="ECO:0000256" key="7">
    <source>
        <dbReference type="SAM" id="Phobius"/>
    </source>
</evidence>
<reference evidence="9 10" key="1">
    <citation type="submission" date="2016-10" db="EMBL/GenBank/DDBJ databases">
        <authorList>
            <person name="de Groot N.N."/>
        </authorList>
    </citation>
    <scope>NUCLEOTIDE SEQUENCE [LARGE SCALE GENOMIC DNA]</scope>
    <source>
        <strain evidence="9 10">DSM 6793</strain>
    </source>
</reference>
<comment type="similarity">
    <text evidence="2">Belongs to the UPF0053 family.</text>
</comment>
<evidence type="ECO:0000256" key="3">
    <source>
        <dbReference type="ARBA" id="ARBA00022475"/>
    </source>
</evidence>
<dbReference type="SUPFAM" id="SSF56176">
    <property type="entry name" value="FAD-binding/transporter-associated domain-like"/>
    <property type="match status" value="1"/>
</dbReference>
<dbReference type="OrthoDB" id="9798188at2"/>
<evidence type="ECO:0000313" key="10">
    <source>
        <dbReference type="Proteomes" id="UP000199514"/>
    </source>
</evidence>
<dbReference type="GO" id="GO:0005886">
    <property type="term" value="C:plasma membrane"/>
    <property type="evidence" value="ECO:0007669"/>
    <property type="project" value="UniProtKB-SubCell"/>
</dbReference>
<protein>
    <submittedName>
        <fullName evidence="9">Hemolysin, contains CBS domains</fullName>
    </submittedName>
</protein>
<dbReference type="InterPro" id="IPR005170">
    <property type="entry name" value="Transptr-assoc_dom"/>
</dbReference>
<dbReference type="InterPro" id="IPR046342">
    <property type="entry name" value="CBS_dom_sf"/>
</dbReference>
<evidence type="ECO:0000313" key="9">
    <source>
        <dbReference type="EMBL" id="SFC62672.1"/>
    </source>
</evidence>
<dbReference type="Gene3D" id="3.30.465.10">
    <property type="match status" value="1"/>
</dbReference>
<dbReference type="InterPro" id="IPR044751">
    <property type="entry name" value="Ion_transp-like_CBS"/>
</dbReference>
<dbReference type="FunFam" id="3.10.580.10:FF:000002">
    <property type="entry name" value="Magnesium/cobalt efflux protein CorC"/>
    <property type="match status" value="1"/>
</dbReference>
<accession>A0A1I1KQX3</accession>
<dbReference type="Proteomes" id="UP000199514">
    <property type="component" value="Unassembled WGS sequence"/>
</dbReference>
<dbReference type="InterPro" id="IPR000644">
    <property type="entry name" value="CBS_dom"/>
</dbReference>
<dbReference type="PANTHER" id="PTHR22777">
    <property type="entry name" value="HEMOLYSIN-RELATED"/>
    <property type="match status" value="1"/>
</dbReference>
<keyword evidence="7" id="KW-0812">Transmembrane</keyword>
<keyword evidence="10" id="KW-1185">Reference proteome</keyword>
<sequence>MDSSNNNPYLFLAMWFDAAELLALSVVLLLAAWLMLALIWKAASAFLFTQPQTIEQLKNQPEPRLQQIALSWENPMQLLRNLSIISKAVWFMLLAFGVSAMFYLGFSPFWLLWLVPVFLAWEMSLMLSGRVQPIKNVGWLMPIVLFNEWVVRTWIAKRFADAHKVTEPENTVLLQTNVSDEQSRYKDMLQAIVAFDSVQVKNIMRARVRITAFDKTLTFHELLDRINKTGYSRVPIFNETIDSIEGILYVKDLIPHLNADEYFAWQQFLRPALFVPQNRKIDDLLRDFQQKQVHIAIVVDEYGGTCGVVTMQDIIEEVVGEINDEFDDAEKQYRQLNANTFLFEGQISLHDFSKVFHLQPNYFDAVRGESESLAGLLLELNKTLPKVGEKIAFQSFVFTIIGVSKRAIRRVRVQTNAAS</sequence>
<dbReference type="SUPFAM" id="SSF54631">
    <property type="entry name" value="CBS-domain pair"/>
    <property type="match status" value="1"/>
</dbReference>
<proteinExistence type="inferred from homology"/>
<feature type="transmembrane region" description="Helical" evidence="7">
    <location>
        <begin position="12"/>
        <end position="40"/>
    </location>
</feature>
<dbReference type="AlphaFoldDB" id="A0A1I1KQX3"/>
<evidence type="ECO:0000256" key="5">
    <source>
        <dbReference type="ARBA" id="ARBA00023122"/>
    </source>
</evidence>
<evidence type="ECO:0000259" key="8">
    <source>
        <dbReference type="PROSITE" id="PS51371"/>
    </source>
</evidence>
<dbReference type="Pfam" id="PF03471">
    <property type="entry name" value="CorC_HlyC"/>
    <property type="match status" value="1"/>
</dbReference>
<dbReference type="Gene3D" id="3.10.580.10">
    <property type="entry name" value="CBS-domain"/>
    <property type="match status" value="1"/>
</dbReference>
<evidence type="ECO:0000256" key="2">
    <source>
        <dbReference type="ARBA" id="ARBA00006337"/>
    </source>
</evidence>
<gene>
    <name evidence="9" type="ORF">SAMN05421780_107153</name>
</gene>
<keyword evidence="3" id="KW-1003">Cell membrane</keyword>
<dbReference type="RefSeq" id="WP_143083965.1">
    <property type="nucleotide sequence ID" value="NZ_FOLE01000007.1"/>
</dbReference>